<dbReference type="EMBL" id="QLTT01000012">
    <property type="protein sequence ID" value="RAS60367.1"/>
    <property type="molecule type" value="Genomic_DNA"/>
</dbReference>
<protein>
    <submittedName>
        <fullName evidence="3">Uncharacterized protein</fullName>
    </submittedName>
</protein>
<feature type="transmembrane region" description="Helical" evidence="2">
    <location>
        <begin position="75"/>
        <end position="99"/>
    </location>
</feature>
<feature type="transmembrane region" description="Helical" evidence="2">
    <location>
        <begin position="43"/>
        <end position="69"/>
    </location>
</feature>
<reference evidence="3 4" key="1">
    <citation type="submission" date="2018-06" db="EMBL/GenBank/DDBJ databases">
        <title>Genomic Encyclopedia of Type Strains, Phase IV (KMG-IV): sequencing the most valuable type-strain genomes for metagenomic binning, comparative biology and taxonomic classification.</title>
        <authorList>
            <person name="Goeker M."/>
        </authorList>
    </citation>
    <scope>NUCLEOTIDE SEQUENCE [LARGE SCALE GENOMIC DNA]</scope>
    <source>
        <strain evidence="3 4">DSM 45479</strain>
    </source>
</reference>
<name>A0ABX9DYD5_9PSEU</name>
<feature type="transmembrane region" description="Helical" evidence="2">
    <location>
        <begin position="111"/>
        <end position="130"/>
    </location>
</feature>
<organism evidence="3 4">
    <name type="scientific">Lentzea atacamensis</name>
    <dbReference type="NCBI Taxonomy" id="531938"/>
    <lineage>
        <taxon>Bacteria</taxon>
        <taxon>Bacillati</taxon>
        <taxon>Actinomycetota</taxon>
        <taxon>Actinomycetes</taxon>
        <taxon>Pseudonocardiales</taxon>
        <taxon>Pseudonocardiaceae</taxon>
        <taxon>Lentzea</taxon>
    </lineage>
</organism>
<accession>A0ABX9DYD5</accession>
<sequence length="183" mass="19182">MTTPPQWGAPPPARPKYQQPYPQQGHPHQQPWPGYLPPKPAPLVLLALLNWILAVGMLVIAAFVIMSFLMSGATLVVGIVLAAVVAGVGVLNALGALSINHPYFPNTVTSQLAGVFTGLVLAAALFRSVSRGVAELVPSMASAVLLAVCILSLVLASRPAGKQWIVAKHQLSLAQGHAPGNRR</sequence>
<evidence type="ECO:0000313" key="4">
    <source>
        <dbReference type="Proteomes" id="UP000248714"/>
    </source>
</evidence>
<dbReference type="RefSeq" id="WP_146772011.1">
    <property type="nucleotide sequence ID" value="NZ_QLTT01000012.1"/>
</dbReference>
<keyword evidence="4" id="KW-1185">Reference proteome</keyword>
<feature type="region of interest" description="Disordered" evidence="1">
    <location>
        <begin position="1"/>
        <end position="32"/>
    </location>
</feature>
<keyword evidence="2" id="KW-1133">Transmembrane helix</keyword>
<evidence type="ECO:0000313" key="3">
    <source>
        <dbReference type="EMBL" id="RAS60367.1"/>
    </source>
</evidence>
<keyword evidence="2" id="KW-0472">Membrane</keyword>
<evidence type="ECO:0000256" key="1">
    <source>
        <dbReference type="SAM" id="MobiDB-lite"/>
    </source>
</evidence>
<evidence type="ECO:0000256" key="2">
    <source>
        <dbReference type="SAM" id="Phobius"/>
    </source>
</evidence>
<feature type="transmembrane region" description="Helical" evidence="2">
    <location>
        <begin position="136"/>
        <end position="156"/>
    </location>
</feature>
<dbReference type="Proteomes" id="UP000248714">
    <property type="component" value="Unassembled WGS sequence"/>
</dbReference>
<proteinExistence type="predicted"/>
<feature type="compositionally biased region" description="Low complexity" evidence="1">
    <location>
        <begin position="15"/>
        <end position="32"/>
    </location>
</feature>
<keyword evidence="2" id="KW-0812">Transmembrane</keyword>
<comment type="caution">
    <text evidence="3">The sequence shown here is derived from an EMBL/GenBank/DDBJ whole genome shotgun (WGS) entry which is preliminary data.</text>
</comment>
<gene>
    <name evidence="3" type="ORF">C8D87_112266</name>
</gene>